<reference evidence="11" key="1">
    <citation type="submission" date="2020-11" db="EMBL/GenBank/DDBJ databases">
        <title>Sequencing the genomes of 1000 actinobacteria strains.</title>
        <authorList>
            <person name="Klenk H.-P."/>
        </authorList>
    </citation>
    <scope>NUCLEOTIDE SEQUENCE</scope>
    <source>
        <strain evidence="11">DSM 45356</strain>
    </source>
</reference>
<dbReference type="CDD" id="cd09597">
    <property type="entry name" value="M4_TLP"/>
    <property type="match status" value="1"/>
</dbReference>
<dbReference type="PANTHER" id="PTHR33794:SF1">
    <property type="entry name" value="BACILLOLYSIN"/>
    <property type="match status" value="1"/>
</dbReference>
<sequence length="654" mass="66716">MNRSVAAVGTVVLIAGMATGVASLANATPSVPSQSTAIAQANAALAAHRDAIRGADGDAYAVNRTVVDSNTGATHTRYTRTYKGLDVLGGDFVVHNAPGGSFSSATVGLTAPLRISTTAGITAEAATSAAATVFQGTLAKAGAPTLVVDATAEGAAVLAYEVTLSGVKADQTPSELHVIVDANSGAVRGSSDEVKQVTGTGKSLYSGTVSIDTTPSYSMVDPVRGNGTTCDLNNGTSTCTTFTDADNTWGSGTTADRASAGVDAHYGAAKTFDYFKNVHGRNGIFGNGTGVKSRVHYGNNYVNAFWDGAQMTYGDGNGKPLVAIDVAGHEMGHGITENIIPGGLTYSGESGGLNESASDIWGNMVEFYAASAADPGDYNVGEKIDINGNGTPLRYMYDPKKDGASKNCWYNGVGNVDVHYSSGVGNLAYFFLAEGSGNTAYGTAPLCAGGTTVTGVGRAKAEKIWYRAMDVYFTSSTKYVATGTNDARAATLSAATDLYGLCSAEYKTVQDAWKGVAVTGEDAPCGGTPTASPTVSPTAGTCGAVTNGTDVAIPDNTTVSSSVVIAGCAGNASATSQVEVHIVHTYIGDLVVSLIAPDGSAYVLHNRAGGSTDNINQTYTVNLSTEARNGTWKLQVQDAAALDTGKIDTWTLTL</sequence>
<evidence type="ECO:0000256" key="7">
    <source>
        <dbReference type="ARBA" id="ARBA00023049"/>
    </source>
</evidence>
<evidence type="ECO:0000256" key="9">
    <source>
        <dbReference type="RuleBase" id="RU366073"/>
    </source>
</evidence>
<organism evidence="11 12">
    <name type="scientific">Longispora fulva</name>
    <dbReference type="NCBI Taxonomy" id="619741"/>
    <lineage>
        <taxon>Bacteria</taxon>
        <taxon>Bacillati</taxon>
        <taxon>Actinomycetota</taxon>
        <taxon>Actinomycetes</taxon>
        <taxon>Micromonosporales</taxon>
        <taxon>Micromonosporaceae</taxon>
        <taxon>Longispora</taxon>
    </lineage>
</organism>
<keyword evidence="7 9" id="KW-0482">Metalloprotease</keyword>
<evidence type="ECO:0000256" key="8">
    <source>
        <dbReference type="PIRSR" id="PIRSR623612-1"/>
    </source>
</evidence>
<comment type="subcellular location">
    <subcellularLocation>
        <location evidence="9">Secreted</location>
    </subcellularLocation>
</comment>
<dbReference type="Pfam" id="PF07504">
    <property type="entry name" value="FTP"/>
    <property type="match status" value="1"/>
</dbReference>
<dbReference type="EC" id="3.4.24.-" evidence="9"/>
<feature type="domain" description="P/Homo B" evidence="10">
    <location>
        <begin position="535"/>
        <end position="654"/>
    </location>
</feature>
<keyword evidence="12" id="KW-1185">Reference proteome</keyword>
<dbReference type="SUPFAM" id="SSF49785">
    <property type="entry name" value="Galactose-binding domain-like"/>
    <property type="match status" value="1"/>
</dbReference>
<dbReference type="Gene3D" id="1.10.390.10">
    <property type="entry name" value="Neutral Protease Domain 2"/>
    <property type="match status" value="1"/>
</dbReference>
<dbReference type="InterPro" id="IPR027268">
    <property type="entry name" value="Peptidase_M4/M1_CTD_sf"/>
</dbReference>
<dbReference type="InterPro" id="IPR050728">
    <property type="entry name" value="Zinc_Metalloprotease_M4"/>
</dbReference>
<comment type="cofactor">
    <cofactor evidence="9">
        <name>Zn(2+)</name>
        <dbReference type="ChEBI" id="CHEBI:29105"/>
    </cofactor>
</comment>
<protein>
    <recommendedName>
        <fullName evidence="9">Neutral metalloproteinase</fullName>
        <ecNumber evidence="9">3.4.24.-</ecNumber>
    </recommendedName>
</protein>
<feature type="active site" evidence="8">
    <location>
        <position position="330"/>
    </location>
</feature>
<keyword evidence="5 9" id="KW-0378">Hydrolase</keyword>
<evidence type="ECO:0000259" key="10">
    <source>
        <dbReference type="PROSITE" id="PS51829"/>
    </source>
</evidence>
<evidence type="ECO:0000313" key="11">
    <source>
        <dbReference type="EMBL" id="MBG6134910.1"/>
    </source>
</evidence>
<evidence type="ECO:0000313" key="12">
    <source>
        <dbReference type="Proteomes" id="UP000622552"/>
    </source>
</evidence>
<dbReference type="Proteomes" id="UP000622552">
    <property type="component" value="Unassembled WGS sequence"/>
</dbReference>
<accession>A0A8J7KEA9</accession>
<comment type="similarity">
    <text evidence="1 9">Belongs to the peptidase M4 family.</text>
</comment>
<dbReference type="Pfam" id="PF02868">
    <property type="entry name" value="Peptidase_M4_C"/>
    <property type="match status" value="1"/>
</dbReference>
<dbReference type="Gene3D" id="2.60.120.260">
    <property type="entry name" value="Galactose-binding domain-like"/>
    <property type="match status" value="1"/>
</dbReference>
<feature type="signal peptide" evidence="9">
    <location>
        <begin position="1"/>
        <end position="27"/>
    </location>
</feature>
<keyword evidence="2 9" id="KW-0645">Protease</keyword>
<evidence type="ECO:0000256" key="6">
    <source>
        <dbReference type="ARBA" id="ARBA00022833"/>
    </source>
</evidence>
<evidence type="ECO:0000256" key="1">
    <source>
        <dbReference type="ARBA" id="ARBA00009388"/>
    </source>
</evidence>
<dbReference type="InterPro" id="IPR002884">
    <property type="entry name" value="P_dom"/>
</dbReference>
<dbReference type="AlphaFoldDB" id="A0A8J7KEA9"/>
<dbReference type="PANTHER" id="PTHR33794">
    <property type="entry name" value="BACILLOLYSIN"/>
    <property type="match status" value="1"/>
</dbReference>
<evidence type="ECO:0000256" key="3">
    <source>
        <dbReference type="ARBA" id="ARBA00022723"/>
    </source>
</evidence>
<feature type="active site" description="Proton donor" evidence="8">
    <location>
        <position position="419"/>
    </location>
</feature>
<dbReference type="PROSITE" id="PS51829">
    <property type="entry name" value="P_HOMO_B"/>
    <property type="match status" value="1"/>
</dbReference>
<comment type="caution">
    <text evidence="11">The sequence shown here is derived from an EMBL/GenBank/DDBJ whole genome shotgun (WGS) entry which is preliminary data.</text>
</comment>
<evidence type="ECO:0000256" key="2">
    <source>
        <dbReference type="ARBA" id="ARBA00022670"/>
    </source>
</evidence>
<proteinExistence type="inferred from homology"/>
<dbReference type="EMBL" id="JADOUF010000001">
    <property type="protein sequence ID" value="MBG6134910.1"/>
    <property type="molecule type" value="Genomic_DNA"/>
</dbReference>
<keyword evidence="3" id="KW-0479">Metal-binding</keyword>
<dbReference type="PRINTS" id="PR00730">
    <property type="entry name" value="THERMOLYSIN"/>
</dbReference>
<dbReference type="InterPro" id="IPR001570">
    <property type="entry name" value="Peptidase_M4_C_domain"/>
</dbReference>
<dbReference type="GO" id="GO:0004252">
    <property type="term" value="F:serine-type endopeptidase activity"/>
    <property type="evidence" value="ECO:0007669"/>
    <property type="project" value="InterPro"/>
</dbReference>
<name>A0A8J7KEA9_9ACTN</name>
<keyword evidence="4 9" id="KW-0732">Signal</keyword>
<comment type="function">
    <text evidence="9">Extracellular zinc metalloprotease.</text>
</comment>
<evidence type="ECO:0000256" key="5">
    <source>
        <dbReference type="ARBA" id="ARBA00022801"/>
    </source>
</evidence>
<keyword evidence="6 9" id="KW-0862">Zinc</keyword>
<gene>
    <name evidence="11" type="ORF">IW245_001104</name>
</gene>
<dbReference type="InterPro" id="IPR023612">
    <property type="entry name" value="Peptidase_M4"/>
</dbReference>
<dbReference type="GO" id="GO:0006508">
    <property type="term" value="P:proteolysis"/>
    <property type="evidence" value="ECO:0007669"/>
    <property type="project" value="UniProtKB-KW"/>
</dbReference>
<dbReference type="GO" id="GO:0004222">
    <property type="term" value="F:metalloendopeptidase activity"/>
    <property type="evidence" value="ECO:0007669"/>
    <property type="project" value="UniProtKB-UniRule"/>
</dbReference>
<dbReference type="GO" id="GO:0005576">
    <property type="term" value="C:extracellular region"/>
    <property type="evidence" value="ECO:0007669"/>
    <property type="project" value="UniProtKB-SubCell"/>
</dbReference>
<dbReference type="Pfam" id="PF01447">
    <property type="entry name" value="Peptidase_M4"/>
    <property type="match status" value="1"/>
</dbReference>
<feature type="chain" id="PRO_5035340714" description="Neutral metalloproteinase" evidence="9">
    <location>
        <begin position="28"/>
        <end position="654"/>
    </location>
</feature>
<dbReference type="Gene3D" id="3.10.170.10">
    <property type="match status" value="1"/>
</dbReference>
<dbReference type="Pfam" id="PF01483">
    <property type="entry name" value="P_proprotein"/>
    <property type="match status" value="1"/>
</dbReference>
<keyword evidence="9" id="KW-0964">Secreted</keyword>
<dbReference type="GO" id="GO:0046872">
    <property type="term" value="F:metal ion binding"/>
    <property type="evidence" value="ECO:0007669"/>
    <property type="project" value="UniProtKB-UniRule"/>
</dbReference>
<evidence type="ECO:0000256" key="4">
    <source>
        <dbReference type="ARBA" id="ARBA00022729"/>
    </source>
</evidence>
<dbReference type="InterPro" id="IPR013856">
    <property type="entry name" value="Peptidase_M4_domain"/>
</dbReference>
<dbReference type="InterPro" id="IPR011096">
    <property type="entry name" value="FTP_domain"/>
</dbReference>
<dbReference type="RefSeq" id="WP_233472647.1">
    <property type="nucleotide sequence ID" value="NZ_BONS01000004.1"/>
</dbReference>
<dbReference type="Gene3D" id="3.10.450.490">
    <property type="match status" value="1"/>
</dbReference>
<dbReference type="SUPFAM" id="SSF55486">
    <property type="entry name" value="Metalloproteases ('zincins'), catalytic domain"/>
    <property type="match status" value="1"/>
</dbReference>
<dbReference type="InterPro" id="IPR008979">
    <property type="entry name" value="Galactose-bd-like_sf"/>
</dbReference>